<gene>
    <name evidence="10" type="ORF">GTHE00462_LOCUS40253</name>
</gene>
<dbReference type="Gene3D" id="2.40.50.140">
    <property type="entry name" value="Nucleic acid-binding proteins"/>
    <property type="match status" value="1"/>
</dbReference>
<dbReference type="NCBIfam" id="NF003037">
    <property type="entry name" value="PRK03932.1"/>
    <property type="match status" value="1"/>
</dbReference>
<dbReference type="EMBL" id="HBKN01051610">
    <property type="protein sequence ID" value="CAE2342257.1"/>
    <property type="molecule type" value="Transcribed_RNA"/>
</dbReference>
<dbReference type="InterPro" id="IPR004522">
    <property type="entry name" value="Asn-tRNA-ligase"/>
</dbReference>
<dbReference type="PRINTS" id="PR01042">
    <property type="entry name" value="TRNASYNTHASP"/>
</dbReference>
<organism evidence="10">
    <name type="scientific">Guillardia theta</name>
    <name type="common">Cryptophyte</name>
    <name type="synonym">Cryptomonas phi</name>
    <dbReference type="NCBI Taxonomy" id="55529"/>
    <lineage>
        <taxon>Eukaryota</taxon>
        <taxon>Cryptophyceae</taxon>
        <taxon>Pyrenomonadales</taxon>
        <taxon>Geminigeraceae</taxon>
        <taxon>Guillardia</taxon>
    </lineage>
</organism>
<sequence length="609" mass="67368">MAATVAAFEVEELRKKLQDASLSESEKKETEEKMSARQKELEQLKSAKKSPGSIANPYSKSLYMRAAIRDVLSGDEGVSLIGETIVVGGWVKTGRTAEKGAFTFLEINDGSCPTSLQVLVKAEIENPDRIKQTGVCVVVEGELKAAPAESKQKTELHVSKMLHVGTCEAAAYPIAKSKLSLEFLREKIHLRVRTNTIAAIQRVRNCLAFATHRFFQESGFQYVHTPIITASDCEGAGEMFQITTMLAAAEEAGKKPPPTEEYIASLKAAASAAGSKVADIKKASKEGSDEDKEKAKQDLKPALDELMAAKKAVEEAEAAAKNVGGLPRTATGGIDYSTDFFGQPVNMTVSGQLQAEIYACAMTSVYTFGPTFRAENSHTSRHLAEFWMIEPEIAFADLFDVMQCAEDYVRYCCVRVLEECMDDLVLLSKMYDKGCIDRVRAVASQPFGRCSYTEAIEILKKAVANGHKFENNEIEWGMDMGSEHERYISEKVFKKPVCCYNYPKAIKAFYMRANEDGKTVASMDVLVPGVGELIGGSQREERYEVLVSRLEELNLDPKVYEWYTDLRKFGTCVHSGFGLGFERLILFCTGMENIRDVIPFPRWPGNARG</sequence>
<feature type="domain" description="Aminoacyl-transfer RNA synthetases class-II family profile" evidence="9">
    <location>
        <begin position="365"/>
        <end position="599"/>
    </location>
</feature>
<evidence type="ECO:0000256" key="4">
    <source>
        <dbReference type="ARBA" id="ARBA00022741"/>
    </source>
</evidence>
<evidence type="ECO:0000256" key="1">
    <source>
        <dbReference type="ARBA" id="ARBA00008226"/>
    </source>
</evidence>
<dbReference type="PANTHER" id="PTHR22594:SF54">
    <property type="entry name" value="ASPARAGINE--TRNA LIGASE, CYTOPLASMIC 1-RELATED"/>
    <property type="match status" value="1"/>
</dbReference>
<proteinExistence type="inferred from homology"/>
<dbReference type="InterPro" id="IPR004364">
    <property type="entry name" value="Aa-tRNA-synt_II"/>
</dbReference>
<evidence type="ECO:0000256" key="3">
    <source>
        <dbReference type="ARBA" id="ARBA00022598"/>
    </source>
</evidence>
<dbReference type="GO" id="GO:0004816">
    <property type="term" value="F:asparagine-tRNA ligase activity"/>
    <property type="evidence" value="ECO:0007669"/>
    <property type="project" value="UniProtKB-EC"/>
</dbReference>
<dbReference type="EC" id="6.1.1.22" evidence="2"/>
<evidence type="ECO:0000259" key="9">
    <source>
        <dbReference type="PROSITE" id="PS50862"/>
    </source>
</evidence>
<reference evidence="10" key="1">
    <citation type="submission" date="2021-01" db="EMBL/GenBank/DDBJ databases">
        <authorList>
            <person name="Corre E."/>
            <person name="Pelletier E."/>
            <person name="Niang G."/>
            <person name="Scheremetjew M."/>
            <person name="Finn R."/>
            <person name="Kale V."/>
            <person name="Holt S."/>
            <person name="Cochrane G."/>
            <person name="Meng A."/>
            <person name="Brown T."/>
            <person name="Cohen L."/>
        </authorList>
    </citation>
    <scope>NUCLEOTIDE SEQUENCE</scope>
    <source>
        <strain evidence="10">CCMP 2712</strain>
    </source>
</reference>
<dbReference type="PANTHER" id="PTHR22594">
    <property type="entry name" value="ASPARTYL/LYSYL-TRNA SYNTHETASE"/>
    <property type="match status" value="1"/>
</dbReference>
<dbReference type="CDD" id="cd04318">
    <property type="entry name" value="EcAsnRS_like_N"/>
    <property type="match status" value="1"/>
</dbReference>
<comment type="similarity">
    <text evidence="1">Belongs to the class-II aminoacyl-tRNA synthetase family.</text>
</comment>
<dbReference type="FunFam" id="3.30.930.10:FF:000016">
    <property type="entry name" value="Asparagine--tRNA ligase"/>
    <property type="match status" value="1"/>
</dbReference>
<evidence type="ECO:0000256" key="6">
    <source>
        <dbReference type="ARBA" id="ARBA00022917"/>
    </source>
</evidence>
<keyword evidence="6" id="KW-0648">Protein biosynthesis</keyword>
<dbReference type="SUPFAM" id="SSF50249">
    <property type="entry name" value="Nucleic acid-binding proteins"/>
    <property type="match status" value="1"/>
</dbReference>
<dbReference type="InterPro" id="IPR045864">
    <property type="entry name" value="aa-tRNA-synth_II/BPL/LPL"/>
</dbReference>
<evidence type="ECO:0000313" key="10">
    <source>
        <dbReference type="EMBL" id="CAE2342257.1"/>
    </source>
</evidence>
<feature type="region of interest" description="Disordered" evidence="8">
    <location>
        <begin position="17"/>
        <end position="52"/>
    </location>
</feature>
<dbReference type="InterPro" id="IPR012340">
    <property type="entry name" value="NA-bd_OB-fold"/>
</dbReference>
<dbReference type="OMA" id="TKFIDKG"/>
<evidence type="ECO:0000256" key="7">
    <source>
        <dbReference type="ARBA" id="ARBA00023146"/>
    </source>
</evidence>
<evidence type="ECO:0000256" key="2">
    <source>
        <dbReference type="ARBA" id="ARBA00012816"/>
    </source>
</evidence>
<dbReference type="GO" id="GO:0005739">
    <property type="term" value="C:mitochondrion"/>
    <property type="evidence" value="ECO:0007669"/>
    <property type="project" value="TreeGrafter"/>
</dbReference>
<dbReference type="SUPFAM" id="SSF55681">
    <property type="entry name" value="Class II aaRS and biotin synthetases"/>
    <property type="match status" value="1"/>
</dbReference>
<dbReference type="PROSITE" id="PS50862">
    <property type="entry name" value="AA_TRNA_LIGASE_II"/>
    <property type="match status" value="1"/>
</dbReference>
<keyword evidence="3" id="KW-0436">Ligase</keyword>
<dbReference type="CDD" id="cd00776">
    <property type="entry name" value="AsxRS_core"/>
    <property type="match status" value="1"/>
</dbReference>
<accession>A0A7S4PQ08</accession>
<dbReference type="HAMAP" id="MF_00534">
    <property type="entry name" value="Asn_tRNA_synth"/>
    <property type="match status" value="1"/>
</dbReference>
<name>A0A7S4PQ08_GUITH</name>
<dbReference type="Gene3D" id="3.30.930.10">
    <property type="entry name" value="Bira Bifunctional Protein, Domain 2"/>
    <property type="match status" value="1"/>
</dbReference>
<keyword evidence="7" id="KW-0030">Aminoacyl-tRNA synthetase</keyword>
<dbReference type="GO" id="GO:0005524">
    <property type="term" value="F:ATP binding"/>
    <property type="evidence" value="ECO:0007669"/>
    <property type="project" value="UniProtKB-KW"/>
</dbReference>
<evidence type="ECO:0000256" key="8">
    <source>
        <dbReference type="SAM" id="MobiDB-lite"/>
    </source>
</evidence>
<dbReference type="NCBIfam" id="TIGR00457">
    <property type="entry name" value="asnS"/>
    <property type="match status" value="1"/>
</dbReference>
<dbReference type="Pfam" id="PF00152">
    <property type="entry name" value="tRNA-synt_2"/>
    <property type="match status" value="1"/>
</dbReference>
<keyword evidence="5" id="KW-0067">ATP-binding</keyword>
<dbReference type="InterPro" id="IPR002312">
    <property type="entry name" value="Asp/Asn-tRNA-synth_IIb"/>
</dbReference>
<dbReference type="AlphaFoldDB" id="A0A7S4PQ08"/>
<dbReference type="InterPro" id="IPR006195">
    <property type="entry name" value="aa-tRNA-synth_II"/>
</dbReference>
<evidence type="ECO:0000256" key="5">
    <source>
        <dbReference type="ARBA" id="ARBA00022840"/>
    </source>
</evidence>
<dbReference type="GO" id="GO:0006421">
    <property type="term" value="P:asparaginyl-tRNA aminoacylation"/>
    <property type="evidence" value="ECO:0007669"/>
    <property type="project" value="InterPro"/>
</dbReference>
<protein>
    <recommendedName>
        <fullName evidence="2">asparagine--tRNA ligase</fullName>
        <ecNumber evidence="2">6.1.1.22</ecNumber>
    </recommendedName>
</protein>
<feature type="compositionally biased region" description="Basic and acidic residues" evidence="8">
    <location>
        <begin position="17"/>
        <end position="45"/>
    </location>
</feature>
<keyword evidence="4" id="KW-0547">Nucleotide-binding</keyword>